<feature type="transmembrane region" description="Helical" evidence="1">
    <location>
        <begin position="162"/>
        <end position="181"/>
    </location>
</feature>
<organism evidence="2 3">
    <name type="scientific">Delitschia confertaspora ATCC 74209</name>
    <dbReference type="NCBI Taxonomy" id="1513339"/>
    <lineage>
        <taxon>Eukaryota</taxon>
        <taxon>Fungi</taxon>
        <taxon>Dikarya</taxon>
        <taxon>Ascomycota</taxon>
        <taxon>Pezizomycotina</taxon>
        <taxon>Dothideomycetes</taxon>
        <taxon>Pleosporomycetidae</taxon>
        <taxon>Pleosporales</taxon>
        <taxon>Delitschiaceae</taxon>
        <taxon>Delitschia</taxon>
    </lineage>
</organism>
<comment type="caution">
    <text evidence="2">The sequence shown here is derived from an EMBL/GenBank/DDBJ whole genome shotgun (WGS) entry which is preliminary data.</text>
</comment>
<reference evidence="2" key="1">
    <citation type="journal article" date="2020" name="Stud. Mycol.">
        <title>101 Dothideomycetes genomes: a test case for predicting lifestyles and emergence of pathogens.</title>
        <authorList>
            <person name="Haridas S."/>
            <person name="Albert R."/>
            <person name="Binder M."/>
            <person name="Bloem J."/>
            <person name="Labutti K."/>
            <person name="Salamov A."/>
            <person name="Andreopoulos B."/>
            <person name="Baker S."/>
            <person name="Barry K."/>
            <person name="Bills G."/>
            <person name="Bluhm B."/>
            <person name="Cannon C."/>
            <person name="Castanera R."/>
            <person name="Culley D."/>
            <person name="Daum C."/>
            <person name="Ezra D."/>
            <person name="Gonzalez J."/>
            <person name="Henrissat B."/>
            <person name="Kuo A."/>
            <person name="Liang C."/>
            <person name="Lipzen A."/>
            <person name="Lutzoni F."/>
            <person name="Magnuson J."/>
            <person name="Mondo S."/>
            <person name="Nolan M."/>
            <person name="Ohm R."/>
            <person name="Pangilinan J."/>
            <person name="Park H.-J."/>
            <person name="Ramirez L."/>
            <person name="Alfaro M."/>
            <person name="Sun H."/>
            <person name="Tritt A."/>
            <person name="Yoshinaga Y."/>
            <person name="Zwiers L.-H."/>
            <person name="Turgeon B."/>
            <person name="Goodwin S."/>
            <person name="Spatafora J."/>
            <person name="Crous P."/>
            <person name="Grigoriev I."/>
        </authorList>
    </citation>
    <scope>NUCLEOTIDE SEQUENCE</scope>
    <source>
        <strain evidence="2">ATCC 74209</strain>
    </source>
</reference>
<sequence length="216" mass="23902">MRYGRTRGSRLCHLSVSAQLVAPYPHLLGLRSGPMVQVRVLDSRCDAAAGFSHGVAGGYGLQLSDGLRRACPTTSTPLSVSGCGWWTLQFQASFSVQSPPAIVSSYTSACAPREEALVTVVYPSPWRKTRRTRRSRSRRGAPGHSAYLKVCQTPLRLEWSNILVSIFILSGSVWFFVVVWTQDGKLGRAFNEPNYVTPVRLLFMCLTLSRGDKDNY</sequence>
<keyword evidence="1" id="KW-0472">Membrane</keyword>
<gene>
    <name evidence="2" type="ORF">GQ43DRAFT_467990</name>
</gene>
<evidence type="ECO:0000313" key="3">
    <source>
        <dbReference type="Proteomes" id="UP000799536"/>
    </source>
</evidence>
<dbReference type="AlphaFoldDB" id="A0A9P4JZZ9"/>
<keyword evidence="1" id="KW-0812">Transmembrane</keyword>
<dbReference type="EMBL" id="ML993852">
    <property type="protein sequence ID" value="KAF2205618.1"/>
    <property type="molecule type" value="Genomic_DNA"/>
</dbReference>
<proteinExistence type="predicted"/>
<protein>
    <submittedName>
        <fullName evidence="2">Uncharacterized protein</fullName>
    </submittedName>
</protein>
<evidence type="ECO:0000256" key="1">
    <source>
        <dbReference type="SAM" id="Phobius"/>
    </source>
</evidence>
<dbReference type="Proteomes" id="UP000799536">
    <property type="component" value="Unassembled WGS sequence"/>
</dbReference>
<keyword evidence="1" id="KW-1133">Transmembrane helix</keyword>
<dbReference type="OrthoDB" id="26203at2759"/>
<evidence type="ECO:0000313" key="2">
    <source>
        <dbReference type="EMBL" id="KAF2205618.1"/>
    </source>
</evidence>
<keyword evidence="3" id="KW-1185">Reference proteome</keyword>
<name>A0A9P4JZZ9_9PLEO</name>
<accession>A0A9P4JZZ9</accession>